<gene>
    <name evidence="1" type="ORF">CC84DRAFT_1204600</name>
</gene>
<dbReference type="OrthoDB" id="3344043at2759"/>
<evidence type="ECO:0000313" key="2">
    <source>
        <dbReference type="Proteomes" id="UP000077069"/>
    </source>
</evidence>
<dbReference type="RefSeq" id="XP_018037322.1">
    <property type="nucleotide sequence ID" value="XM_018181916.1"/>
</dbReference>
<dbReference type="STRING" id="1460663.A0A177CJJ5"/>
<name>A0A177CJJ5_9PLEO</name>
<dbReference type="GeneID" id="28765402"/>
<evidence type="ECO:0000313" key="1">
    <source>
        <dbReference type="EMBL" id="OAG06957.1"/>
    </source>
</evidence>
<sequence>MGRKLPLGRQGEERVSAAVANLKAYRSIGDKLTFGYGPTSIVQTFAHVDGLALLAISAALTEVYNESVAATVLKEILFILDLQREATPLLQSWLKIVRACAGALATTGFGVLAEDLMKKHPTETSLPSATAAEFHDSWRSRSKSRDIAKALVTLGEISRKEMESVTIVGGGDIGFLAAVAEWLFDMNIAIYESDGTPPIYPKAMSGAPIQVRFVYRDRTATSSPEKMELDLFQYTRKVIYLKDVSDVLWANKENANIENVAAGRLEWDRCLSDVFGNTYAQLKNMDNVFGKTLGYAARIFKAVATAEPGIDIETRRNWIYYTDAGSGFGFVQHLISRFPELRIFKAAMDEGAAEAVHQEARKKYGLCMTLLARSCKCAWCTPGVRDRPRTGWCAVVVVETILKAGLILSNAIVERGLTPKRSGFERLYDRQTDARAEPRETPVKSIDWVIEPERGHEILYSVDHRVRSMVDSALGLFSSHEDEIDHDSGCAFVENGICAYRMILDNLSVRNDTGITLAQIRIVPGQILWRDTPYSRIQDMYVEHADFEWINEDGRIAPEELDFERSSLLLEESTKMLSASFQITNSQGRILHVLPTYTANEVLEHHGLVTCDHRPNTFRRDRATRERIDFQIQNVHGKEVTMYRAPPGASAFAAWTVAKIPAAAPDGYDVVCNTKCMECALHTAAMLYHRSTHPLLIMRTDT</sequence>
<accession>A0A177CJJ5</accession>
<dbReference type="AlphaFoldDB" id="A0A177CJJ5"/>
<dbReference type="EMBL" id="KV441551">
    <property type="protein sequence ID" value="OAG06957.1"/>
    <property type="molecule type" value="Genomic_DNA"/>
</dbReference>
<keyword evidence="2" id="KW-1185">Reference proteome</keyword>
<protein>
    <submittedName>
        <fullName evidence="1">Uncharacterized protein</fullName>
    </submittedName>
</protein>
<proteinExistence type="predicted"/>
<organism evidence="1 2">
    <name type="scientific">Paraphaeosphaeria sporulosa</name>
    <dbReference type="NCBI Taxonomy" id="1460663"/>
    <lineage>
        <taxon>Eukaryota</taxon>
        <taxon>Fungi</taxon>
        <taxon>Dikarya</taxon>
        <taxon>Ascomycota</taxon>
        <taxon>Pezizomycotina</taxon>
        <taxon>Dothideomycetes</taxon>
        <taxon>Pleosporomycetidae</taxon>
        <taxon>Pleosporales</taxon>
        <taxon>Massarineae</taxon>
        <taxon>Didymosphaeriaceae</taxon>
        <taxon>Paraphaeosphaeria</taxon>
    </lineage>
</organism>
<reference evidence="1 2" key="1">
    <citation type="submission" date="2016-05" db="EMBL/GenBank/DDBJ databases">
        <title>Comparative analysis of secretome profiles of manganese(II)-oxidizing ascomycete fungi.</title>
        <authorList>
            <consortium name="DOE Joint Genome Institute"/>
            <person name="Zeiner C.A."/>
            <person name="Purvine S.O."/>
            <person name="Zink E.M."/>
            <person name="Wu S."/>
            <person name="Pasa-Tolic L."/>
            <person name="Chaput D.L."/>
            <person name="Haridas S."/>
            <person name="Grigoriev I.V."/>
            <person name="Santelli C.M."/>
            <person name="Hansel C.M."/>
        </authorList>
    </citation>
    <scope>NUCLEOTIDE SEQUENCE [LARGE SCALE GENOMIC DNA]</scope>
    <source>
        <strain evidence="1 2">AP3s5-JAC2a</strain>
    </source>
</reference>
<dbReference type="InParanoid" id="A0A177CJJ5"/>
<dbReference type="Proteomes" id="UP000077069">
    <property type="component" value="Unassembled WGS sequence"/>
</dbReference>